<evidence type="ECO:0000259" key="2">
    <source>
        <dbReference type="Pfam" id="PF11716"/>
    </source>
</evidence>
<reference evidence="3 4" key="1">
    <citation type="submission" date="2020-06" db="EMBL/GenBank/DDBJ databases">
        <title>Actinomadura xiongansis sp. nov., isolated from soil of Baiyangdian.</title>
        <authorList>
            <person name="Zhang X."/>
        </authorList>
    </citation>
    <scope>NUCLEOTIDE SEQUENCE [LARGE SCALE GENOMIC DNA]</scope>
    <source>
        <strain evidence="3 4">HBUM206468</strain>
    </source>
</reference>
<dbReference type="Pfam" id="PF11716">
    <property type="entry name" value="MDMPI_N"/>
    <property type="match status" value="1"/>
</dbReference>
<dbReference type="InterPro" id="IPR024344">
    <property type="entry name" value="MDMPI_metal-binding"/>
</dbReference>
<name>A0ABR7M0S5_9ACTN</name>
<evidence type="ECO:0000313" key="4">
    <source>
        <dbReference type="Proteomes" id="UP000805614"/>
    </source>
</evidence>
<dbReference type="SUPFAM" id="SSF55718">
    <property type="entry name" value="SCP-like"/>
    <property type="match status" value="1"/>
</dbReference>
<dbReference type="InterPro" id="IPR034660">
    <property type="entry name" value="DinB/YfiT-like"/>
</dbReference>
<gene>
    <name evidence="3" type="ORF">HKK74_35275</name>
</gene>
<organism evidence="3 4">
    <name type="scientific">Actinomadura alba</name>
    <dbReference type="NCBI Taxonomy" id="406431"/>
    <lineage>
        <taxon>Bacteria</taxon>
        <taxon>Bacillati</taxon>
        <taxon>Actinomycetota</taxon>
        <taxon>Actinomycetes</taxon>
        <taxon>Streptosporangiales</taxon>
        <taxon>Thermomonosporaceae</taxon>
        <taxon>Actinomadura</taxon>
    </lineage>
</organism>
<feature type="domain" description="Mycothiol-dependent maleylpyruvate isomerase metal-binding" evidence="2">
    <location>
        <begin position="21"/>
        <end position="152"/>
    </location>
</feature>
<accession>A0ABR7M0S5</accession>
<evidence type="ECO:0000259" key="1">
    <source>
        <dbReference type="Pfam" id="PF07398"/>
    </source>
</evidence>
<dbReference type="InterPro" id="IPR036527">
    <property type="entry name" value="SCP2_sterol-bd_dom_sf"/>
</dbReference>
<dbReference type="Gene3D" id="1.20.120.450">
    <property type="entry name" value="dinb family like domain"/>
    <property type="match status" value="1"/>
</dbReference>
<dbReference type="RefSeq" id="WP_187247760.1">
    <property type="nucleotide sequence ID" value="NZ_BAAAOK010000031.1"/>
</dbReference>
<keyword evidence="4" id="KW-1185">Reference proteome</keyword>
<dbReference type="InterPro" id="IPR017517">
    <property type="entry name" value="Maleyloyr_isom"/>
</dbReference>
<dbReference type="SUPFAM" id="SSF109854">
    <property type="entry name" value="DinB/YfiT-like putative metalloenzymes"/>
    <property type="match status" value="1"/>
</dbReference>
<keyword evidence="3" id="KW-0413">Isomerase</keyword>
<comment type="caution">
    <text evidence="3">The sequence shown here is derived from an EMBL/GenBank/DDBJ whole genome shotgun (WGS) entry which is preliminary data.</text>
</comment>
<dbReference type="GO" id="GO:0016853">
    <property type="term" value="F:isomerase activity"/>
    <property type="evidence" value="ECO:0007669"/>
    <property type="project" value="UniProtKB-KW"/>
</dbReference>
<feature type="domain" description="MDMPI C-terminal" evidence="1">
    <location>
        <begin position="178"/>
        <end position="260"/>
    </location>
</feature>
<proteinExistence type="predicted"/>
<sequence length="270" mass="29425">MNPFDDDMPGNVAAFEQTVRSTIALSETFGAAEWDLPTECPGWTVRDQVAHIVGVERMLLGDPPEEHTLPAELPHVRNDFGRLLEIAVDARRTTSPETVLAELRETLSRRLTALAAIDPRRQITSPDGRPGPYSRFMMFRAFDCWVHEQDIRRAVGRPGNLDAPAAERARHILGSGMPAVVAKRAGAGPGSSVIFKITGPPTFRSCILVGDDGRARWAEPEPNPTVTLAMDWEAYMRLAAGRCAPTAVDIAIDGDHELAGRVLGNMTVTP</sequence>
<dbReference type="Pfam" id="PF07398">
    <property type="entry name" value="MDMPI_C"/>
    <property type="match status" value="1"/>
</dbReference>
<dbReference type="Proteomes" id="UP000805614">
    <property type="component" value="Unassembled WGS sequence"/>
</dbReference>
<protein>
    <submittedName>
        <fullName evidence="3">Maleylpyruvate isomerase family mycothiol-dependent enzyme</fullName>
    </submittedName>
</protein>
<dbReference type="NCBIfam" id="TIGR03083">
    <property type="entry name" value="maleylpyruvate isomerase family mycothiol-dependent enzyme"/>
    <property type="match status" value="1"/>
</dbReference>
<evidence type="ECO:0000313" key="3">
    <source>
        <dbReference type="EMBL" id="MBC6470716.1"/>
    </source>
</evidence>
<dbReference type="EMBL" id="JABVEC010000047">
    <property type="protein sequence ID" value="MBC6470716.1"/>
    <property type="molecule type" value="Genomic_DNA"/>
</dbReference>
<dbReference type="InterPro" id="IPR010872">
    <property type="entry name" value="MDMPI_C-term_domain"/>
</dbReference>